<proteinExistence type="predicted"/>
<evidence type="ECO:0000313" key="1">
    <source>
        <dbReference type="EMBL" id="SDC17800.1"/>
    </source>
</evidence>
<dbReference type="AlphaFoldDB" id="A0A1G6JGG0"/>
<evidence type="ECO:0000313" key="2">
    <source>
        <dbReference type="Proteomes" id="UP000199039"/>
    </source>
</evidence>
<organism evidence="1 2">
    <name type="scientific">Sanguibacter gelidistatuariae</name>
    <dbReference type="NCBI Taxonomy" id="1814289"/>
    <lineage>
        <taxon>Bacteria</taxon>
        <taxon>Bacillati</taxon>
        <taxon>Actinomycetota</taxon>
        <taxon>Actinomycetes</taxon>
        <taxon>Micrococcales</taxon>
        <taxon>Sanguibacteraceae</taxon>
        <taxon>Sanguibacter</taxon>
    </lineage>
</organism>
<reference evidence="1 2" key="1">
    <citation type="submission" date="2016-09" db="EMBL/GenBank/DDBJ databases">
        <authorList>
            <person name="Capua I."/>
            <person name="De Benedictis P."/>
            <person name="Joannis T."/>
            <person name="Lombin L.H."/>
            <person name="Cattoli G."/>
        </authorList>
    </citation>
    <scope>NUCLEOTIDE SEQUENCE [LARGE SCALE GENOMIC DNA]</scope>
    <source>
        <strain evidence="1 2">ISLP-3</strain>
    </source>
</reference>
<accession>A0A1G6JGG0</accession>
<name>A0A1G6JGG0_9MICO</name>
<dbReference type="EMBL" id="FMYH01000002">
    <property type="protein sequence ID" value="SDC17800.1"/>
    <property type="molecule type" value="Genomic_DNA"/>
</dbReference>
<keyword evidence="2" id="KW-1185">Reference proteome</keyword>
<protein>
    <submittedName>
        <fullName evidence="1">Uncharacterized protein</fullName>
    </submittedName>
</protein>
<gene>
    <name evidence="1" type="ORF">SAMN05216410_1332</name>
</gene>
<sequence>MAMAMAQILDQGRLLHGQQQMLSTEIGSNSIAARWTSLITHRQILAPMREKVRSPSVS</sequence>
<dbReference type="Proteomes" id="UP000199039">
    <property type="component" value="Unassembled WGS sequence"/>
</dbReference>